<dbReference type="Pfam" id="PF01925">
    <property type="entry name" value="TauE"/>
    <property type="match status" value="1"/>
</dbReference>
<dbReference type="AlphaFoldDB" id="A0A3A1YUI3"/>
<dbReference type="PANTHER" id="PTHR30269:SF0">
    <property type="entry name" value="MEMBRANE TRANSPORTER PROTEIN YFCA-RELATED"/>
    <property type="match status" value="1"/>
</dbReference>
<dbReference type="OrthoDB" id="9807082at2"/>
<evidence type="ECO:0000313" key="9">
    <source>
        <dbReference type="EMBL" id="RIY41186.1"/>
    </source>
</evidence>
<evidence type="ECO:0000256" key="4">
    <source>
        <dbReference type="ARBA" id="ARBA00022475"/>
    </source>
</evidence>
<dbReference type="Proteomes" id="UP000266206">
    <property type="component" value="Unassembled WGS sequence"/>
</dbReference>
<keyword evidence="7 8" id="KW-0472">Membrane</keyword>
<feature type="transmembrane region" description="Helical" evidence="8">
    <location>
        <begin position="33"/>
        <end position="62"/>
    </location>
</feature>
<comment type="caution">
    <text evidence="9">The sequence shown here is derived from an EMBL/GenBank/DDBJ whole genome shotgun (WGS) entry which is preliminary data.</text>
</comment>
<sequence>MIWEWGLLFVAAFFAGALNSVAGGGSFLTLPALVLVGVPPVAANATGTLALLPGYIAGAWALRHEVKNLKHVSIKLLTITSVVGGVIGALLLLWTPSAVFDVLIPWLLLAATLLFILAPRLVSKRRSGPVGPVVTAAAILAVAVYGGYFNGGLGILLLAVFGVLGVGSLHVANCLKNVVSALLTAIAVIIYIAGGLIYWPQAIWMMVAGTLGGYVGARASRHVPVQYLRWGIIAIGLLMTAFFFMRYGV</sequence>
<keyword evidence="3" id="KW-0813">Transport</keyword>
<keyword evidence="4 8" id="KW-1003">Cell membrane</keyword>
<feature type="transmembrane region" description="Helical" evidence="8">
    <location>
        <begin position="130"/>
        <end position="149"/>
    </location>
</feature>
<keyword evidence="6 8" id="KW-1133">Transmembrane helix</keyword>
<dbReference type="GO" id="GO:0005886">
    <property type="term" value="C:plasma membrane"/>
    <property type="evidence" value="ECO:0007669"/>
    <property type="project" value="UniProtKB-SubCell"/>
</dbReference>
<evidence type="ECO:0000256" key="6">
    <source>
        <dbReference type="ARBA" id="ARBA00022989"/>
    </source>
</evidence>
<evidence type="ECO:0000313" key="10">
    <source>
        <dbReference type="Proteomes" id="UP000266206"/>
    </source>
</evidence>
<evidence type="ECO:0000256" key="3">
    <source>
        <dbReference type="ARBA" id="ARBA00022448"/>
    </source>
</evidence>
<reference evidence="9 10" key="1">
    <citation type="submission" date="2017-08" db="EMBL/GenBank/DDBJ databases">
        <title>Pusillimonas indicus sp. nov., a member of the family Alcaligenaceae isolated from surface seawater.</title>
        <authorList>
            <person name="Li J."/>
        </authorList>
    </citation>
    <scope>NUCLEOTIDE SEQUENCE [LARGE SCALE GENOMIC DNA]</scope>
    <source>
        <strain evidence="9 10">L52-1-41</strain>
    </source>
</reference>
<feature type="transmembrane region" description="Helical" evidence="8">
    <location>
        <begin position="100"/>
        <end position="118"/>
    </location>
</feature>
<feature type="transmembrane region" description="Helical" evidence="8">
    <location>
        <begin position="155"/>
        <end position="175"/>
    </location>
</feature>
<protein>
    <recommendedName>
        <fullName evidence="8">Probable membrane transporter protein</fullName>
    </recommendedName>
</protein>
<evidence type="ECO:0000256" key="7">
    <source>
        <dbReference type="ARBA" id="ARBA00023136"/>
    </source>
</evidence>
<proteinExistence type="inferred from homology"/>
<dbReference type="InterPro" id="IPR002781">
    <property type="entry name" value="TM_pro_TauE-like"/>
</dbReference>
<evidence type="ECO:0000256" key="5">
    <source>
        <dbReference type="ARBA" id="ARBA00022692"/>
    </source>
</evidence>
<keyword evidence="5 8" id="KW-0812">Transmembrane</keyword>
<evidence type="ECO:0000256" key="1">
    <source>
        <dbReference type="ARBA" id="ARBA00004651"/>
    </source>
</evidence>
<accession>A0A3A1YUI3</accession>
<comment type="similarity">
    <text evidence="2 8">Belongs to the 4-toluene sulfonate uptake permease (TSUP) (TC 2.A.102) family.</text>
</comment>
<dbReference type="RefSeq" id="WP_119515879.1">
    <property type="nucleotide sequence ID" value="NZ_NQYH01000004.1"/>
</dbReference>
<dbReference type="PANTHER" id="PTHR30269">
    <property type="entry name" value="TRANSMEMBRANE PROTEIN YFCA"/>
    <property type="match status" value="1"/>
</dbReference>
<comment type="subcellular location">
    <subcellularLocation>
        <location evidence="1 8">Cell membrane</location>
        <topology evidence="1 8">Multi-pass membrane protein</topology>
    </subcellularLocation>
</comment>
<name>A0A3A1YUI3_9BURK</name>
<evidence type="ECO:0000256" key="8">
    <source>
        <dbReference type="RuleBase" id="RU363041"/>
    </source>
</evidence>
<feature type="transmembrane region" description="Helical" evidence="8">
    <location>
        <begin position="74"/>
        <end position="94"/>
    </location>
</feature>
<feature type="transmembrane region" description="Helical" evidence="8">
    <location>
        <begin position="182"/>
        <end position="207"/>
    </location>
</feature>
<dbReference type="InterPro" id="IPR052017">
    <property type="entry name" value="TSUP"/>
</dbReference>
<gene>
    <name evidence="9" type="ORF">CJP73_06515</name>
</gene>
<feature type="transmembrane region" description="Helical" evidence="8">
    <location>
        <begin position="227"/>
        <end position="245"/>
    </location>
</feature>
<organism evidence="9 10">
    <name type="scientific">Neopusillimonas maritima</name>
    <dbReference type="NCBI Taxonomy" id="2026239"/>
    <lineage>
        <taxon>Bacteria</taxon>
        <taxon>Pseudomonadati</taxon>
        <taxon>Pseudomonadota</taxon>
        <taxon>Betaproteobacteria</taxon>
        <taxon>Burkholderiales</taxon>
        <taxon>Alcaligenaceae</taxon>
        <taxon>Neopusillimonas</taxon>
    </lineage>
</organism>
<evidence type="ECO:0000256" key="2">
    <source>
        <dbReference type="ARBA" id="ARBA00009142"/>
    </source>
</evidence>
<dbReference type="EMBL" id="NQYH01000004">
    <property type="protein sequence ID" value="RIY41186.1"/>
    <property type="molecule type" value="Genomic_DNA"/>
</dbReference>